<accession>A0A6M3LWP2</accession>
<dbReference type="Gene3D" id="3.40.91.30">
    <property type="match status" value="1"/>
</dbReference>
<dbReference type="EMBL" id="MT143455">
    <property type="protein sequence ID" value="QJA97018.1"/>
    <property type="molecule type" value="Genomic_DNA"/>
</dbReference>
<proteinExistence type="predicted"/>
<name>A0A6M3LWP2_9ZZZZ</name>
<sequence length="118" mass="13782">MNGTERAFAMMLETLKRAGLLEDYRYESVTLRLPDHPSYTPDFMITWPDCIEFAEIKGGYVRDHGRLRYRVAVDLYPEFLWSFREARYDRRRVAGWKVEVSDGEGDRVALELGRLTGG</sequence>
<reference evidence="1" key="1">
    <citation type="submission" date="2020-03" db="EMBL/GenBank/DDBJ databases">
        <title>The deep terrestrial virosphere.</title>
        <authorList>
            <person name="Holmfeldt K."/>
            <person name="Nilsson E."/>
            <person name="Simone D."/>
            <person name="Lopez-Fernandez M."/>
            <person name="Wu X."/>
            <person name="de Brujin I."/>
            <person name="Lundin D."/>
            <person name="Andersson A."/>
            <person name="Bertilsson S."/>
            <person name="Dopson M."/>
        </authorList>
    </citation>
    <scope>NUCLEOTIDE SEQUENCE</scope>
    <source>
        <strain evidence="1">MM415B06821</strain>
    </source>
</reference>
<dbReference type="AlphaFoldDB" id="A0A6M3LWP2"/>
<protein>
    <recommendedName>
        <fullName evidence="2">Endonuclease</fullName>
    </recommendedName>
</protein>
<gene>
    <name evidence="1" type="ORF">MM415B06821_0002</name>
</gene>
<evidence type="ECO:0008006" key="2">
    <source>
        <dbReference type="Google" id="ProtNLM"/>
    </source>
</evidence>
<organism evidence="1">
    <name type="scientific">viral metagenome</name>
    <dbReference type="NCBI Taxonomy" id="1070528"/>
    <lineage>
        <taxon>unclassified sequences</taxon>
        <taxon>metagenomes</taxon>
        <taxon>organismal metagenomes</taxon>
    </lineage>
</organism>
<evidence type="ECO:0000313" key="1">
    <source>
        <dbReference type="EMBL" id="QJA97018.1"/>
    </source>
</evidence>